<dbReference type="GO" id="GO:0005737">
    <property type="term" value="C:cytoplasm"/>
    <property type="evidence" value="ECO:0007669"/>
    <property type="project" value="UniProtKB-SubCell"/>
</dbReference>
<evidence type="ECO:0000313" key="12">
    <source>
        <dbReference type="Proteomes" id="UP000504623"/>
    </source>
</evidence>
<dbReference type="AlphaFoldDB" id="A0A9B0WIB4"/>
<dbReference type="GO" id="GO:0005615">
    <property type="term" value="C:extracellular space"/>
    <property type="evidence" value="ECO:0007669"/>
    <property type="project" value="UniProtKB-KW"/>
</dbReference>
<comment type="similarity">
    <text evidence="3">Belongs to the IL-1 family.</text>
</comment>
<dbReference type="InterPro" id="IPR015529">
    <property type="entry name" value="IL-18"/>
</dbReference>
<dbReference type="CDD" id="cd23298">
    <property type="entry name" value="beta-trefoil_IL18"/>
    <property type="match status" value="1"/>
</dbReference>
<dbReference type="PRINTS" id="PR01933">
    <property type="entry name" value="INTRLEUKIN18"/>
</dbReference>
<keyword evidence="12" id="KW-1185">Reference proteome</keyword>
<evidence type="ECO:0000256" key="4">
    <source>
        <dbReference type="ARBA" id="ARBA00016740"/>
    </source>
</evidence>
<evidence type="ECO:0000313" key="13">
    <source>
        <dbReference type="RefSeq" id="XP_006834033.1"/>
    </source>
</evidence>
<dbReference type="Pfam" id="PF00340">
    <property type="entry name" value="IL1"/>
    <property type="match status" value="1"/>
</dbReference>
<dbReference type="SUPFAM" id="SSF50353">
    <property type="entry name" value="Cytokine"/>
    <property type="match status" value="1"/>
</dbReference>
<dbReference type="RefSeq" id="XP_006834033.1">
    <property type="nucleotide sequence ID" value="XM_006833970.1"/>
</dbReference>
<evidence type="ECO:0000256" key="1">
    <source>
        <dbReference type="ARBA" id="ARBA00004496"/>
    </source>
</evidence>
<dbReference type="GO" id="GO:0071222">
    <property type="term" value="P:cellular response to lipopolysaccharide"/>
    <property type="evidence" value="ECO:0007669"/>
    <property type="project" value="TreeGrafter"/>
</dbReference>
<dbReference type="GO" id="GO:0006955">
    <property type="term" value="P:immune response"/>
    <property type="evidence" value="ECO:0007669"/>
    <property type="project" value="InterPro"/>
</dbReference>
<evidence type="ECO:0000256" key="10">
    <source>
        <dbReference type="ARBA" id="ARBA00032727"/>
    </source>
</evidence>
<evidence type="ECO:0000256" key="8">
    <source>
        <dbReference type="ARBA" id="ARBA00023612"/>
    </source>
</evidence>
<dbReference type="Gene3D" id="2.80.10.50">
    <property type="match status" value="1"/>
</dbReference>
<dbReference type="GO" id="GO:0001819">
    <property type="term" value="P:positive regulation of cytokine production"/>
    <property type="evidence" value="ECO:0007669"/>
    <property type="project" value="UniProtKB-ARBA"/>
</dbReference>
<dbReference type="GO" id="GO:0019221">
    <property type="term" value="P:cytokine-mediated signaling pathway"/>
    <property type="evidence" value="ECO:0007669"/>
    <property type="project" value="TreeGrafter"/>
</dbReference>
<comment type="subunit">
    <text evidence="8">Forms a ternary complex with ligand-binding receptor subunit IL18R1 and signaling receptor subunit IL18RAP at the plasma membrane. Mature IL18 first binds to IL18R1 forming a low affinity binary complex, which then interacts with IL18RAP to form a high affinity ternary complex that signals inside the cell. Interacts with cargo receptor TMED10; the interaction mediates the translocation from the cytoplasm into the ERGIC (endoplasmic reticulum-Golgi intermediate compartment) and thereby secretion.</text>
</comment>
<evidence type="ECO:0000256" key="3">
    <source>
        <dbReference type="ARBA" id="ARBA00010448"/>
    </source>
</evidence>
<evidence type="ECO:0000256" key="9">
    <source>
        <dbReference type="ARBA" id="ARBA00032439"/>
    </source>
</evidence>
<dbReference type="PANTHER" id="PTHR10078">
    <property type="entry name" value="INTERLEUKIN-1 FAMILY MEMBER"/>
    <property type="match status" value="1"/>
</dbReference>
<evidence type="ECO:0000256" key="2">
    <source>
        <dbReference type="ARBA" id="ARBA00004613"/>
    </source>
</evidence>
<keyword evidence="6" id="KW-0202">Cytokine</keyword>
<keyword evidence="5" id="KW-0963">Cytoplasm</keyword>
<dbReference type="GO" id="GO:0006954">
    <property type="term" value="P:inflammatory response"/>
    <property type="evidence" value="ECO:0007669"/>
    <property type="project" value="InterPro"/>
</dbReference>
<protein>
    <recommendedName>
        <fullName evidence="4">Interleukin-18</fullName>
    </recommendedName>
    <alternativeName>
        <fullName evidence="9">Interferon gamma-inducing factor</fullName>
    </alternativeName>
    <alternativeName>
        <fullName evidence="10">Interleukin-1 gamma</fullName>
    </alternativeName>
</protein>
<evidence type="ECO:0000256" key="11">
    <source>
        <dbReference type="ARBA" id="ARBA00033736"/>
    </source>
</evidence>
<proteinExistence type="inferred from homology"/>
<name>A0A9B0WIB4_CHRAS</name>
<evidence type="ECO:0000256" key="7">
    <source>
        <dbReference type="ARBA" id="ARBA00022525"/>
    </source>
</evidence>
<dbReference type="CTD" id="3606"/>
<dbReference type="OrthoDB" id="8535973at2759"/>
<gene>
    <name evidence="13" type="primary">IL18</name>
</gene>
<comment type="subcellular location">
    <subcellularLocation>
        <location evidence="1">Cytoplasm</location>
    </subcellularLocation>
    <subcellularLocation>
        <location evidence="2">Secreted</location>
    </subcellularLocation>
</comment>
<dbReference type="GeneID" id="102817932"/>
<dbReference type="GO" id="GO:0005125">
    <property type="term" value="F:cytokine activity"/>
    <property type="evidence" value="ECO:0007669"/>
    <property type="project" value="UniProtKB-KW"/>
</dbReference>
<dbReference type="Proteomes" id="UP000504623">
    <property type="component" value="Unplaced"/>
</dbReference>
<dbReference type="InterPro" id="IPR000975">
    <property type="entry name" value="IL-1_fam"/>
</dbReference>
<accession>A0A9B0WIB4</accession>
<dbReference type="PANTHER" id="PTHR10078:SF35">
    <property type="entry name" value="INTERLEUKIN-18"/>
    <property type="match status" value="1"/>
</dbReference>
<reference evidence="13" key="1">
    <citation type="submission" date="2025-08" db="UniProtKB">
        <authorList>
            <consortium name="RefSeq"/>
        </authorList>
    </citation>
    <scope>IDENTIFICATION</scope>
    <source>
        <tissue evidence="13">Spleen</tissue>
    </source>
</reference>
<evidence type="ECO:0000256" key="5">
    <source>
        <dbReference type="ARBA" id="ARBA00022490"/>
    </source>
</evidence>
<sequence length="321" mass="36840">MASEPVEDNWINLIQMKFIDNTLYFIPENDEDLESDHFSNIEPSRFAIIRNLRDQVLFIDQGKEPVFEDMPDSDCLDNAPQTIFMIRRYKDSEVRGLAVSMSVKCMQRIYTVSCDNKAINFKEISPPEDINDTKSGIIFFMRHVPGHDKIKFESSLYPGYFLASERAADFYKLTLKKNQSHDTSIMFTVSPQELASLHAGQPKGPGKKRNHLKMFQGFSLDYQADPHGVDMDPSLINSEEQSPVWVFGLWMVSPEEWTYLSKLLLVTCFFPVIFAFSRLIVSLNPCLSSVSHLCLDQFQLFSSSILHKLQASSPFVFDLFI</sequence>
<dbReference type="InterPro" id="IPR008996">
    <property type="entry name" value="IL1/FGF"/>
</dbReference>
<evidence type="ECO:0000256" key="6">
    <source>
        <dbReference type="ARBA" id="ARBA00022514"/>
    </source>
</evidence>
<keyword evidence="7" id="KW-0964">Secreted</keyword>
<comment type="function">
    <text evidence="11">Pro-inflammatory cytokine primarily involved in epithelial barrier repair, polarized T-helper 1 (Th1) cell and natural killer (NK) cell immune responses. Upon binding to IL18R1 and IL18RAP, forms a signaling ternary complex which activates NF-kappa-B, triggering synthesis of inflammatory mediators. Synergizes with IL12/interleukin-12 to induce IFNG synthesis from T-helper 1 (Th1) cells and natural killer (NK) cells. Involved in transduction of inflammation downstream of pyroptosis: its mature form is specifically released in the extracellular milieu by passing through the gasdermin-D (GSDMD) pore.</text>
</comment>
<organism evidence="12 13">
    <name type="scientific">Chrysochloris asiatica</name>
    <name type="common">Cape golden mole</name>
    <dbReference type="NCBI Taxonomy" id="185453"/>
    <lineage>
        <taxon>Eukaryota</taxon>
        <taxon>Metazoa</taxon>
        <taxon>Chordata</taxon>
        <taxon>Craniata</taxon>
        <taxon>Vertebrata</taxon>
        <taxon>Euteleostomi</taxon>
        <taxon>Mammalia</taxon>
        <taxon>Eutheria</taxon>
        <taxon>Afrotheria</taxon>
        <taxon>Chrysochloridae</taxon>
        <taxon>Chrysochlorinae</taxon>
        <taxon>Chrysochloris</taxon>
    </lineage>
</organism>